<reference evidence="2 3" key="1">
    <citation type="journal article" date="2016" name="Environ. Microbiol.">
        <title>New Methyloceanibacter diversity from North Sea sediments includes methanotroph containing solely the soluble methane monooxygenase.</title>
        <authorList>
            <person name="Vekeman B."/>
            <person name="Kerckhof F.M."/>
            <person name="Cremers G."/>
            <person name="de Vos P."/>
            <person name="Vandamme P."/>
            <person name="Boon N."/>
            <person name="Op den Camp H.J."/>
            <person name="Heylen K."/>
        </authorList>
    </citation>
    <scope>NUCLEOTIDE SEQUENCE [LARGE SCALE GENOMIC DNA]</scope>
    <source>
        <strain evidence="2 3">R-67177</strain>
    </source>
</reference>
<protein>
    <recommendedName>
        <fullName evidence="1">SnoaL-like domain-containing protein</fullName>
    </recommendedName>
</protein>
<evidence type="ECO:0000313" key="2">
    <source>
        <dbReference type="EMBL" id="ODR96234.1"/>
    </source>
</evidence>
<evidence type="ECO:0000259" key="1">
    <source>
        <dbReference type="Pfam" id="PF12680"/>
    </source>
</evidence>
<dbReference type="AlphaFoldDB" id="A0A1E3VRS6"/>
<dbReference type="Gene3D" id="3.10.450.50">
    <property type="match status" value="1"/>
</dbReference>
<dbReference type="InterPro" id="IPR032710">
    <property type="entry name" value="NTF2-like_dom_sf"/>
</dbReference>
<comment type="caution">
    <text evidence="2">The sequence shown here is derived from an EMBL/GenBank/DDBJ whole genome shotgun (WGS) entry which is preliminary data.</text>
</comment>
<dbReference type="EMBL" id="LPWD01000458">
    <property type="protein sequence ID" value="ODR96234.1"/>
    <property type="molecule type" value="Genomic_DNA"/>
</dbReference>
<dbReference type="SUPFAM" id="SSF54427">
    <property type="entry name" value="NTF2-like"/>
    <property type="match status" value="1"/>
</dbReference>
<dbReference type="InterPro" id="IPR037401">
    <property type="entry name" value="SnoaL-like"/>
</dbReference>
<dbReference type="Proteomes" id="UP000095042">
    <property type="component" value="Unassembled WGS sequence"/>
</dbReference>
<gene>
    <name evidence="2" type="ORF">AUC71_04545</name>
</gene>
<accession>A0A1E3VRS6</accession>
<dbReference type="Pfam" id="PF12680">
    <property type="entry name" value="SnoaL_2"/>
    <property type="match status" value="1"/>
</dbReference>
<feature type="domain" description="SnoaL-like" evidence="1">
    <location>
        <begin position="10"/>
        <end position="118"/>
    </location>
</feature>
<dbReference type="RefSeq" id="WP_069625105.1">
    <property type="nucleotide sequence ID" value="NZ_LPWD01000458.1"/>
</dbReference>
<proteinExistence type="predicted"/>
<dbReference type="OrthoDB" id="8446131at2"/>
<evidence type="ECO:0000313" key="3">
    <source>
        <dbReference type="Proteomes" id="UP000095042"/>
    </source>
</evidence>
<organism evidence="2 3">
    <name type="scientific">Methyloceanibacter marginalis</name>
    <dbReference type="NCBI Taxonomy" id="1774971"/>
    <lineage>
        <taxon>Bacteria</taxon>
        <taxon>Pseudomonadati</taxon>
        <taxon>Pseudomonadota</taxon>
        <taxon>Alphaproteobacteria</taxon>
        <taxon>Hyphomicrobiales</taxon>
        <taxon>Hyphomicrobiaceae</taxon>
        <taxon>Methyloceanibacter</taxon>
    </lineage>
</organism>
<keyword evidence="3" id="KW-1185">Reference proteome</keyword>
<sequence length="129" mass="13975">MDRSEMEAFIEKFYAARVEGDIEALGESFAGNARFQIAGSPEFSMLAALAEGHEAVMGLMRTIADTIAFEDFAILDRVIDGSKAAIRWRATVHLVTSGQSYTTELADFLELEGGKLVSCTEFLDTALAG</sequence>
<name>A0A1E3VRS6_9HYPH</name>